<proteinExistence type="predicted"/>
<dbReference type="AlphaFoldDB" id="A0A1Y5SSH3"/>
<evidence type="ECO:0000313" key="3">
    <source>
        <dbReference type="Proteomes" id="UP000193307"/>
    </source>
</evidence>
<protein>
    <submittedName>
        <fullName evidence="2">Uncharacterized protein</fullName>
    </submittedName>
</protein>
<reference evidence="2 3" key="1">
    <citation type="submission" date="2017-03" db="EMBL/GenBank/DDBJ databases">
        <authorList>
            <person name="Afonso C.L."/>
            <person name="Miller P.J."/>
            <person name="Scott M.A."/>
            <person name="Spackman E."/>
            <person name="Goraichik I."/>
            <person name="Dimitrov K.M."/>
            <person name="Suarez D.L."/>
            <person name="Swayne D.E."/>
        </authorList>
    </citation>
    <scope>NUCLEOTIDE SEQUENCE [LARGE SCALE GENOMIC DNA]</scope>
    <source>
        <strain evidence="2 3">CECT 7971</strain>
    </source>
</reference>
<accession>A0A1Y5SSH3</accession>
<dbReference type="STRING" id="658057.SAMN04488032_1053"/>
<evidence type="ECO:0000256" key="1">
    <source>
        <dbReference type="SAM" id="MobiDB-lite"/>
    </source>
</evidence>
<feature type="region of interest" description="Disordered" evidence="1">
    <location>
        <begin position="58"/>
        <end position="77"/>
    </location>
</feature>
<dbReference type="Proteomes" id="UP000193307">
    <property type="component" value="Unassembled WGS sequence"/>
</dbReference>
<gene>
    <name evidence="2" type="ORF">PAM7971_02322</name>
</gene>
<name>A0A1Y5SSH3_9RHOB</name>
<dbReference type="EMBL" id="FWFW01000006">
    <property type="protein sequence ID" value="SLN47269.1"/>
    <property type="molecule type" value="Genomic_DNA"/>
</dbReference>
<keyword evidence="3" id="KW-1185">Reference proteome</keyword>
<organism evidence="2 3">
    <name type="scientific">Pacificibacter marinus</name>
    <dbReference type="NCBI Taxonomy" id="658057"/>
    <lineage>
        <taxon>Bacteria</taxon>
        <taxon>Pseudomonadati</taxon>
        <taxon>Pseudomonadota</taxon>
        <taxon>Alphaproteobacteria</taxon>
        <taxon>Rhodobacterales</taxon>
        <taxon>Roseobacteraceae</taxon>
        <taxon>Pacificibacter</taxon>
    </lineage>
</organism>
<sequence>MASDVKLALSMRIARHGDIAEVAFAAKVSVVSEYQSAVDDLSLTVALEAVSVLSFGPQAADKHSTRRAGPGRKALDSVQKPLRWKAEKCVKLPRKTGSLELANRHVRLRTCRSVHCLDGVRREAGPVHADRASR</sequence>
<evidence type="ECO:0000313" key="2">
    <source>
        <dbReference type="EMBL" id="SLN47269.1"/>
    </source>
</evidence>